<accession>A0A5B9Q5W9</accession>
<protein>
    <submittedName>
        <fullName evidence="1">Uncharacterized protein</fullName>
    </submittedName>
</protein>
<keyword evidence="2" id="KW-1185">Reference proteome</keyword>
<evidence type="ECO:0000313" key="1">
    <source>
        <dbReference type="EMBL" id="QEG34428.1"/>
    </source>
</evidence>
<reference evidence="1 2" key="1">
    <citation type="submission" date="2019-08" db="EMBL/GenBank/DDBJ databases">
        <title>Deep-cultivation of Planctomycetes and their phenomic and genomic characterization uncovers novel biology.</title>
        <authorList>
            <person name="Wiegand S."/>
            <person name="Jogler M."/>
            <person name="Boedeker C."/>
            <person name="Pinto D."/>
            <person name="Vollmers J."/>
            <person name="Rivas-Marin E."/>
            <person name="Kohn T."/>
            <person name="Peeters S.H."/>
            <person name="Heuer A."/>
            <person name="Rast P."/>
            <person name="Oberbeckmann S."/>
            <person name="Bunk B."/>
            <person name="Jeske O."/>
            <person name="Meyerdierks A."/>
            <person name="Storesund J.E."/>
            <person name="Kallscheuer N."/>
            <person name="Luecker S."/>
            <person name="Lage O.M."/>
            <person name="Pohl T."/>
            <person name="Merkel B.J."/>
            <person name="Hornburger P."/>
            <person name="Mueller R.-W."/>
            <person name="Bruemmer F."/>
            <person name="Labrenz M."/>
            <person name="Spormann A.M."/>
            <person name="Op den Camp H."/>
            <person name="Overmann J."/>
            <person name="Amann R."/>
            <person name="Jetten M.S.M."/>
            <person name="Mascher T."/>
            <person name="Medema M.H."/>
            <person name="Devos D.P."/>
            <person name="Kaster A.-K."/>
            <person name="Ovreas L."/>
            <person name="Rohde M."/>
            <person name="Galperin M.Y."/>
            <person name="Jogler C."/>
        </authorList>
    </citation>
    <scope>NUCLEOTIDE SEQUENCE [LARGE SCALE GENOMIC DNA]</scope>
    <source>
        <strain evidence="1 2">Pr1d</strain>
    </source>
</reference>
<dbReference type="EMBL" id="CP042913">
    <property type="protein sequence ID" value="QEG34428.1"/>
    <property type="molecule type" value="Genomic_DNA"/>
</dbReference>
<gene>
    <name evidence="1" type="ORF">Pr1d_17070</name>
</gene>
<dbReference type="Proteomes" id="UP000323917">
    <property type="component" value="Chromosome"/>
</dbReference>
<dbReference type="KEGG" id="bgok:Pr1d_17070"/>
<evidence type="ECO:0000313" key="2">
    <source>
        <dbReference type="Proteomes" id="UP000323917"/>
    </source>
</evidence>
<sequence length="86" mass="9142">MNGMVAPIYVVHQKSGHNNRMHLSCRWCRFLKLSIAGGNPVMRDVRHRSLFGGDSSCSSANAQAAEVGPVSASCAVAKLAEVASEI</sequence>
<organism evidence="1 2">
    <name type="scientific">Bythopirellula goksoeyrii</name>
    <dbReference type="NCBI Taxonomy" id="1400387"/>
    <lineage>
        <taxon>Bacteria</taxon>
        <taxon>Pseudomonadati</taxon>
        <taxon>Planctomycetota</taxon>
        <taxon>Planctomycetia</taxon>
        <taxon>Pirellulales</taxon>
        <taxon>Lacipirellulaceae</taxon>
        <taxon>Bythopirellula</taxon>
    </lineage>
</organism>
<proteinExistence type="predicted"/>
<name>A0A5B9Q5W9_9BACT</name>
<dbReference type="AlphaFoldDB" id="A0A5B9Q5W9"/>